<evidence type="ECO:0000313" key="3">
    <source>
        <dbReference type="Proteomes" id="UP000646548"/>
    </source>
</evidence>
<dbReference type="EMBL" id="WKFB01000028">
    <property type="protein sequence ID" value="KAF6738386.1"/>
    <property type="molecule type" value="Genomic_DNA"/>
</dbReference>
<gene>
    <name evidence="2" type="ORF">FQA47_012396</name>
</gene>
<evidence type="ECO:0000256" key="1">
    <source>
        <dbReference type="SAM" id="MobiDB-lite"/>
    </source>
</evidence>
<protein>
    <submittedName>
        <fullName evidence="2">Uncharacterized protein</fullName>
    </submittedName>
</protein>
<organism evidence="2 3">
    <name type="scientific">Oryzias melastigma</name>
    <name type="common">Marine medaka</name>
    <dbReference type="NCBI Taxonomy" id="30732"/>
    <lineage>
        <taxon>Eukaryota</taxon>
        <taxon>Metazoa</taxon>
        <taxon>Chordata</taxon>
        <taxon>Craniata</taxon>
        <taxon>Vertebrata</taxon>
        <taxon>Euteleostomi</taxon>
        <taxon>Actinopterygii</taxon>
        <taxon>Neopterygii</taxon>
        <taxon>Teleostei</taxon>
        <taxon>Neoteleostei</taxon>
        <taxon>Acanthomorphata</taxon>
        <taxon>Ovalentaria</taxon>
        <taxon>Atherinomorphae</taxon>
        <taxon>Beloniformes</taxon>
        <taxon>Adrianichthyidae</taxon>
        <taxon>Oryziinae</taxon>
        <taxon>Oryzias</taxon>
    </lineage>
</organism>
<feature type="region of interest" description="Disordered" evidence="1">
    <location>
        <begin position="1"/>
        <end position="69"/>
    </location>
</feature>
<dbReference type="Proteomes" id="UP000646548">
    <property type="component" value="Unassembled WGS sequence"/>
</dbReference>
<accession>A0A834L1L1</accession>
<name>A0A834L1L1_ORYME</name>
<comment type="caution">
    <text evidence="2">The sequence shown here is derived from an EMBL/GenBank/DDBJ whole genome shotgun (WGS) entry which is preliminary data.</text>
</comment>
<reference evidence="2" key="1">
    <citation type="journal article" name="BMC Genomics">
        <title>Long-read sequencing and de novo genome assembly of marine medaka (Oryzias melastigma).</title>
        <authorList>
            <person name="Liang P."/>
            <person name="Saqib H.S.A."/>
            <person name="Ni X."/>
            <person name="Shen Y."/>
        </authorList>
    </citation>
    <scope>NUCLEOTIDE SEQUENCE</scope>
    <source>
        <strain evidence="2">Bigg-433</strain>
    </source>
</reference>
<dbReference type="AlphaFoldDB" id="A0A834L1L1"/>
<proteinExistence type="predicted"/>
<sequence>MVQPRSGGSRCHSGSKRLRASSVHPPSCHFLPSRAVTPSFSEPAGGRGKSGDDQVKAVRRWPQANNDET</sequence>
<evidence type="ECO:0000313" key="2">
    <source>
        <dbReference type="EMBL" id="KAF6738386.1"/>
    </source>
</evidence>